<accession>A0A1E4SW06</accession>
<dbReference type="EMBL" id="KV453862">
    <property type="protein sequence ID" value="ODV83666.1"/>
    <property type="molecule type" value="Genomic_DNA"/>
</dbReference>
<evidence type="ECO:0000256" key="2">
    <source>
        <dbReference type="ARBA" id="ARBA00023134"/>
    </source>
</evidence>
<feature type="compositionally biased region" description="Polar residues" evidence="3">
    <location>
        <begin position="322"/>
        <end position="337"/>
    </location>
</feature>
<evidence type="ECO:0000259" key="4">
    <source>
        <dbReference type="Pfam" id="PF01926"/>
    </source>
</evidence>
<dbReference type="GO" id="GO:0005525">
    <property type="term" value="F:GTP binding"/>
    <property type="evidence" value="ECO:0007669"/>
    <property type="project" value="UniProtKB-KW"/>
</dbReference>
<proteinExistence type="predicted"/>
<evidence type="ECO:0000313" key="6">
    <source>
        <dbReference type="Proteomes" id="UP000094801"/>
    </source>
</evidence>
<dbReference type="InterPro" id="IPR006073">
    <property type="entry name" value="GTP-bd"/>
</dbReference>
<evidence type="ECO:0000256" key="3">
    <source>
        <dbReference type="SAM" id="MobiDB-lite"/>
    </source>
</evidence>
<dbReference type="Proteomes" id="UP000094801">
    <property type="component" value="Unassembled WGS sequence"/>
</dbReference>
<reference evidence="6" key="1">
    <citation type="submission" date="2016-04" db="EMBL/GenBank/DDBJ databases">
        <title>Comparative genomics of biotechnologically important yeasts.</title>
        <authorList>
            <consortium name="DOE Joint Genome Institute"/>
            <person name="Riley R."/>
            <person name="Haridas S."/>
            <person name="Wolfe K.H."/>
            <person name="Lopes M.R."/>
            <person name="Hittinger C.T."/>
            <person name="Goker M."/>
            <person name="Salamov A."/>
            <person name="Wisecaver J."/>
            <person name="Long T.M."/>
            <person name="Aerts A.L."/>
            <person name="Barry K."/>
            <person name="Choi C."/>
            <person name="Clum A."/>
            <person name="Coughlan A.Y."/>
            <person name="Deshpande S."/>
            <person name="Douglass A.P."/>
            <person name="Hanson S.J."/>
            <person name="Klenk H.-P."/>
            <person name="Labutti K."/>
            <person name="Lapidus A."/>
            <person name="Lindquist E."/>
            <person name="Lipzen A."/>
            <person name="Meier-Kolthoff J.P."/>
            <person name="Ohm R.A."/>
            <person name="Otillar R.P."/>
            <person name="Pangilinan J."/>
            <person name="Peng Y."/>
            <person name="Rokas A."/>
            <person name="Rosa C.A."/>
            <person name="Scheuner C."/>
            <person name="Sibirny A.A."/>
            <person name="Slot J.C."/>
            <person name="Stielow J.B."/>
            <person name="Sun H."/>
            <person name="Kurtzman C.P."/>
            <person name="Blackwell M."/>
            <person name="Grigoriev I.V."/>
            <person name="Jeffries T.W."/>
        </authorList>
    </citation>
    <scope>NUCLEOTIDE SEQUENCE [LARGE SCALE GENOMIC DNA]</scope>
    <source>
        <strain evidence="6">NRRL YB-2248</strain>
    </source>
</reference>
<keyword evidence="2" id="KW-0342">GTP-binding</keyword>
<dbReference type="PANTHER" id="PTHR45782:SF4">
    <property type="entry name" value="MITOCHONDRIAL RIBOSOME-ASSOCIATED GTPASE 1"/>
    <property type="match status" value="1"/>
</dbReference>
<dbReference type="OrthoDB" id="269151at2759"/>
<dbReference type="GO" id="GO:0003924">
    <property type="term" value="F:GTPase activity"/>
    <property type="evidence" value="ECO:0007669"/>
    <property type="project" value="TreeGrafter"/>
</dbReference>
<protein>
    <recommendedName>
        <fullName evidence="4">G domain-containing protein</fullName>
    </recommendedName>
</protein>
<keyword evidence="6" id="KW-1185">Reference proteome</keyword>
<evidence type="ECO:0000256" key="1">
    <source>
        <dbReference type="ARBA" id="ARBA00022741"/>
    </source>
</evidence>
<dbReference type="Gene3D" id="1.10.1580.10">
    <property type="match status" value="1"/>
</dbReference>
<gene>
    <name evidence="5" type="ORF">CANARDRAFT_29882</name>
</gene>
<evidence type="ECO:0000313" key="5">
    <source>
        <dbReference type="EMBL" id="ODV83666.1"/>
    </source>
</evidence>
<feature type="domain" description="G" evidence="4">
    <location>
        <begin position="99"/>
        <end position="203"/>
    </location>
</feature>
<feature type="region of interest" description="Disordered" evidence="3">
    <location>
        <begin position="306"/>
        <end position="337"/>
    </location>
</feature>
<dbReference type="InterPro" id="IPR027417">
    <property type="entry name" value="P-loop_NTPase"/>
</dbReference>
<dbReference type="GO" id="GO:0005739">
    <property type="term" value="C:mitochondrion"/>
    <property type="evidence" value="ECO:0007669"/>
    <property type="project" value="TreeGrafter"/>
</dbReference>
<sequence>MSRLAPQVDLILELRDARAPIATTNVMLDKVFKGKEKIILYTKSDLASTTKREIDKWNVNKETWTFYQNKSEKSINQVMKLLKDKYMEMYPPPPLGLRLMIVGMPNVGKSSITNMLRSKMLTTGYKSKKPVAHVSKMGGTTRKLSEIIRICSEPEILMYDTPGVLLPQVKDVTTMLTLSLIRSVSFKSIDPVISADYLLFAMNLMNPSGKHYSCYLNKPTNDILELLKAVCIKRNMFIKRKRLDDKNKYEQIYNYNEAALQLTRDLHDLKFGKLCLDYDILKDKIEELPIEEKRMIVDAEKERFDAMEKNPLNRPVDKSKPKTPQQRRAQLSNQLFQ</sequence>
<dbReference type="Pfam" id="PF01926">
    <property type="entry name" value="MMR_HSR1"/>
    <property type="match status" value="1"/>
</dbReference>
<dbReference type="Gene3D" id="3.40.50.300">
    <property type="entry name" value="P-loop containing nucleotide triphosphate hydrolases"/>
    <property type="match status" value="1"/>
</dbReference>
<dbReference type="InterPro" id="IPR023179">
    <property type="entry name" value="GTP-bd_ortho_bundle_sf"/>
</dbReference>
<keyword evidence="1" id="KW-0547">Nucleotide-binding</keyword>
<name>A0A1E4SW06_9ASCO</name>
<organism evidence="5 6">
    <name type="scientific">[Candida] arabinofermentans NRRL YB-2248</name>
    <dbReference type="NCBI Taxonomy" id="983967"/>
    <lineage>
        <taxon>Eukaryota</taxon>
        <taxon>Fungi</taxon>
        <taxon>Dikarya</taxon>
        <taxon>Ascomycota</taxon>
        <taxon>Saccharomycotina</taxon>
        <taxon>Pichiomycetes</taxon>
        <taxon>Pichiales</taxon>
        <taxon>Pichiaceae</taxon>
        <taxon>Ogataea</taxon>
        <taxon>Ogataea/Candida clade</taxon>
    </lineage>
</organism>
<dbReference type="AlphaFoldDB" id="A0A1E4SW06"/>
<dbReference type="STRING" id="983967.A0A1E4SW06"/>
<dbReference type="SUPFAM" id="SSF52540">
    <property type="entry name" value="P-loop containing nucleoside triphosphate hydrolases"/>
    <property type="match status" value="1"/>
</dbReference>
<dbReference type="GO" id="GO:0032543">
    <property type="term" value="P:mitochondrial translation"/>
    <property type="evidence" value="ECO:0007669"/>
    <property type="project" value="TreeGrafter"/>
</dbReference>
<dbReference type="PANTHER" id="PTHR45782">
    <property type="entry name" value="MITOCHONDRIAL RIBOSOME-ASSOCIATED GTPASE 1"/>
    <property type="match status" value="1"/>
</dbReference>